<accession>A0A2P6TH37</accession>
<sequence>MSCRTLRIAAIAPIRPAAAIRASAPRQTALFGCRGQAQQLRRPHHSSGGSGGGRRAAALRTCAYLTRHKDEQLQRTVEKYVAAINAHDIAALCAVLAPKVVWSDRVWSRDDLLGHKKVESVHQKLFEAYPDYHMHIEDVLARGDANTVAVHFTATGTNTGVWRGSEPSGKRTIFSGVMLFTFDSESDEQIKQVITYRQPTERERHFYLKHEE</sequence>
<dbReference type="InterPro" id="IPR037401">
    <property type="entry name" value="SnoaL-like"/>
</dbReference>
<dbReference type="Pfam" id="PF12680">
    <property type="entry name" value="SnoaL_2"/>
    <property type="match status" value="1"/>
</dbReference>
<feature type="region of interest" description="Disordered" evidence="1">
    <location>
        <begin position="35"/>
        <end position="54"/>
    </location>
</feature>
<name>A0A2P6TH37_CHLSO</name>
<evidence type="ECO:0000256" key="1">
    <source>
        <dbReference type="SAM" id="MobiDB-lite"/>
    </source>
</evidence>
<organism evidence="3 4">
    <name type="scientific">Chlorella sorokiniana</name>
    <name type="common">Freshwater green alga</name>
    <dbReference type="NCBI Taxonomy" id="3076"/>
    <lineage>
        <taxon>Eukaryota</taxon>
        <taxon>Viridiplantae</taxon>
        <taxon>Chlorophyta</taxon>
        <taxon>core chlorophytes</taxon>
        <taxon>Trebouxiophyceae</taxon>
        <taxon>Chlorellales</taxon>
        <taxon>Chlorellaceae</taxon>
        <taxon>Chlorella clade</taxon>
        <taxon>Chlorella</taxon>
    </lineage>
</organism>
<dbReference type="Gene3D" id="3.10.450.50">
    <property type="match status" value="1"/>
</dbReference>
<dbReference type="OrthoDB" id="10325409at2759"/>
<evidence type="ECO:0000259" key="2">
    <source>
        <dbReference type="Pfam" id="PF12680"/>
    </source>
</evidence>
<evidence type="ECO:0000313" key="4">
    <source>
        <dbReference type="Proteomes" id="UP000239899"/>
    </source>
</evidence>
<dbReference type="EMBL" id="LHPG02000016">
    <property type="protein sequence ID" value="PRW33590.1"/>
    <property type="molecule type" value="Genomic_DNA"/>
</dbReference>
<feature type="domain" description="SnoaL-like" evidence="2">
    <location>
        <begin position="77"/>
        <end position="183"/>
    </location>
</feature>
<reference evidence="3 4" key="1">
    <citation type="journal article" date="2018" name="Plant J.">
        <title>Genome sequences of Chlorella sorokiniana UTEX 1602 and Micractinium conductrix SAG 241.80: implications to maltose excretion by a green alga.</title>
        <authorList>
            <person name="Arriola M.B."/>
            <person name="Velmurugan N."/>
            <person name="Zhang Y."/>
            <person name="Plunkett M.H."/>
            <person name="Hondzo H."/>
            <person name="Barney B.M."/>
        </authorList>
    </citation>
    <scope>NUCLEOTIDE SEQUENCE [LARGE SCALE GENOMIC DNA]</scope>
    <source>
        <strain evidence="4">UTEX 1602</strain>
    </source>
</reference>
<proteinExistence type="predicted"/>
<dbReference type="Proteomes" id="UP000239899">
    <property type="component" value="Unassembled WGS sequence"/>
</dbReference>
<dbReference type="SUPFAM" id="SSF54427">
    <property type="entry name" value="NTF2-like"/>
    <property type="match status" value="1"/>
</dbReference>
<dbReference type="InterPro" id="IPR032710">
    <property type="entry name" value="NTF2-like_dom_sf"/>
</dbReference>
<evidence type="ECO:0000313" key="3">
    <source>
        <dbReference type="EMBL" id="PRW33590.1"/>
    </source>
</evidence>
<gene>
    <name evidence="3" type="ORF">C2E21_7650</name>
</gene>
<comment type="caution">
    <text evidence="3">The sequence shown here is derived from an EMBL/GenBank/DDBJ whole genome shotgun (WGS) entry which is preliminary data.</text>
</comment>
<protein>
    <submittedName>
        <fullName evidence="3">Ester cyclase</fullName>
    </submittedName>
</protein>
<keyword evidence="4" id="KW-1185">Reference proteome</keyword>
<dbReference type="AlphaFoldDB" id="A0A2P6TH37"/>